<dbReference type="AlphaFoldDB" id="A0A2K8SXT1"/>
<dbReference type="EMBL" id="CP024785">
    <property type="protein sequence ID" value="AUB40256.1"/>
    <property type="molecule type" value="Genomic_DNA"/>
</dbReference>
<keyword evidence="2" id="KW-1185">Reference proteome</keyword>
<dbReference type="Proteomes" id="UP000232003">
    <property type="component" value="Chromosome"/>
</dbReference>
<dbReference type="RefSeq" id="WP_339382347.1">
    <property type="nucleotide sequence ID" value="NZ_CAWNNC010000001.1"/>
</dbReference>
<reference evidence="1 2" key="1">
    <citation type="submission" date="2017-11" db="EMBL/GenBank/DDBJ databases">
        <title>Complete genome of a free-living desiccation-tolerant cyanobacterium and its photosynthetic adaptation to extreme terrestrial habitat.</title>
        <authorList>
            <person name="Shang J."/>
        </authorList>
    </citation>
    <scope>NUCLEOTIDE SEQUENCE [LARGE SCALE GENOMIC DNA]</scope>
    <source>
        <strain evidence="1 2">CCNUN1</strain>
    </source>
</reference>
<evidence type="ECO:0000313" key="2">
    <source>
        <dbReference type="Proteomes" id="UP000232003"/>
    </source>
</evidence>
<name>A0A2K8SXT1_9NOSO</name>
<accession>A0A2K8SXT1</accession>
<dbReference type="KEGG" id="nfl:COO91_06265"/>
<proteinExistence type="predicted"/>
<evidence type="ECO:0000313" key="1">
    <source>
        <dbReference type="EMBL" id="AUB40256.1"/>
    </source>
</evidence>
<gene>
    <name evidence="1" type="ORF">COO91_06265</name>
</gene>
<protein>
    <submittedName>
        <fullName evidence="1">Uncharacterized protein</fullName>
    </submittedName>
</protein>
<organism evidence="1 2">
    <name type="scientific">Nostoc flagelliforme CCNUN1</name>
    <dbReference type="NCBI Taxonomy" id="2038116"/>
    <lineage>
        <taxon>Bacteria</taxon>
        <taxon>Bacillati</taxon>
        <taxon>Cyanobacteriota</taxon>
        <taxon>Cyanophyceae</taxon>
        <taxon>Nostocales</taxon>
        <taxon>Nostocaceae</taxon>
        <taxon>Nostoc</taxon>
    </lineage>
</organism>
<sequence>MQQANQLLTFGVSRGLGTVPQGGSHIMSGKRLIINSAGLAGGY</sequence>